<dbReference type="EMBL" id="DF820462">
    <property type="protein sequence ID" value="GAK54614.1"/>
    <property type="molecule type" value="Genomic_DNA"/>
</dbReference>
<dbReference type="AlphaFoldDB" id="A0A081BT83"/>
<dbReference type="GO" id="GO:0008168">
    <property type="term" value="F:methyltransferase activity"/>
    <property type="evidence" value="ECO:0007669"/>
    <property type="project" value="UniProtKB-KW"/>
</dbReference>
<name>A0A081BT83_9BACT</name>
<dbReference type="CDD" id="cd02440">
    <property type="entry name" value="AdoMet_MTases"/>
    <property type="match status" value="1"/>
</dbReference>
<organism evidence="2">
    <name type="scientific">Candidatus Moduliflexus flocculans</name>
    <dbReference type="NCBI Taxonomy" id="1499966"/>
    <lineage>
        <taxon>Bacteria</taxon>
        <taxon>Candidatus Moduliflexota</taxon>
        <taxon>Candidatus Moduliflexia</taxon>
        <taxon>Candidatus Moduliflexales</taxon>
        <taxon>Candidatus Moduliflexaceae</taxon>
    </lineage>
</organism>
<reference evidence="2" key="1">
    <citation type="journal article" date="2015" name="PeerJ">
        <title>First genomic representation of candidate bacterial phylum KSB3 points to enhanced environmental sensing as a trigger of wastewater bulking.</title>
        <authorList>
            <person name="Sekiguchi Y."/>
            <person name="Ohashi A."/>
            <person name="Parks D.H."/>
            <person name="Yamauchi T."/>
            <person name="Tyson G.W."/>
            <person name="Hugenholtz P."/>
        </authorList>
    </citation>
    <scope>NUCLEOTIDE SEQUENCE [LARGE SCALE GENOMIC DNA]</scope>
</reference>
<feature type="domain" description="Methyltransferase" evidence="1">
    <location>
        <begin position="45"/>
        <end position="167"/>
    </location>
</feature>
<evidence type="ECO:0000259" key="1">
    <source>
        <dbReference type="Pfam" id="PF13847"/>
    </source>
</evidence>
<dbReference type="Proteomes" id="UP000030700">
    <property type="component" value="Unassembled WGS sequence"/>
</dbReference>
<proteinExistence type="predicted"/>
<keyword evidence="3" id="KW-1185">Reference proteome</keyword>
<evidence type="ECO:0000313" key="3">
    <source>
        <dbReference type="Proteomes" id="UP000030700"/>
    </source>
</evidence>
<dbReference type="HOGENOM" id="CLU_1173510_0_0_0"/>
<keyword evidence="2" id="KW-0489">Methyltransferase</keyword>
<evidence type="ECO:0000313" key="2">
    <source>
        <dbReference type="EMBL" id="GAK54614.1"/>
    </source>
</evidence>
<dbReference type="PANTHER" id="PTHR43861">
    <property type="entry name" value="TRANS-ACONITATE 2-METHYLTRANSFERASE-RELATED"/>
    <property type="match status" value="1"/>
</dbReference>
<gene>
    <name evidence="2" type="ORF">U14_05901</name>
</gene>
<dbReference type="GO" id="GO:0032259">
    <property type="term" value="P:methylation"/>
    <property type="evidence" value="ECO:0007669"/>
    <property type="project" value="UniProtKB-KW"/>
</dbReference>
<dbReference type="InterPro" id="IPR029063">
    <property type="entry name" value="SAM-dependent_MTases_sf"/>
</dbReference>
<dbReference type="InterPro" id="IPR025714">
    <property type="entry name" value="Methyltranfer_dom"/>
</dbReference>
<dbReference type="Gene3D" id="3.40.50.150">
    <property type="entry name" value="Vaccinia Virus protein VP39"/>
    <property type="match status" value="1"/>
</dbReference>
<sequence length="251" mass="29097">MKRKTGDTVAIPGDYQYHAYYCGKTPQRFWHYNRLAEALKSLDLHDGDTVLDIGCGSGLMASFIAQNPTIQVLAVDANYHAIHFAEKMFQMPNLKFRYGMIDELELPEESFHRINYLEVIEHIFERQGDYVFESFYKLLKPGGKLVISTPNKKSLWPLIEWVLDTFKMTPVLSHEQHEFLYTDHLLCQKAAQVGFSCINKKHLNTIAPWLALFNWQVALKVNEWEIAHIKKCGSILLYTFQKPLNILSKTI</sequence>
<keyword evidence="2" id="KW-0808">Transferase</keyword>
<dbReference type="STRING" id="1499966.U14_05901"/>
<accession>A0A081BT83</accession>
<protein>
    <submittedName>
        <fullName evidence="2">Methyltransferase</fullName>
    </submittedName>
</protein>
<dbReference type="SUPFAM" id="SSF53335">
    <property type="entry name" value="S-adenosyl-L-methionine-dependent methyltransferases"/>
    <property type="match status" value="1"/>
</dbReference>
<dbReference type="Pfam" id="PF13847">
    <property type="entry name" value="Methyltransf_31"/>
    <property type="match status" value="1"/>
</dbReference>